<evidence type="ECO:0008006" key="4">
    <source>
        <dbReference type="Google" id="ProtNLM"/>
    </source>
</evidence>
<proteinExistence type="predicted"/>
<sequence>MPENSGAENVKDNYDTIFIENEMFDSYARRFNVFTEIIEPDPTPKHGIKHIPQKSLYADTTRFRRLTTKQKCLIAHVELEEFKNTINRAKDQLESELLQYTSVLETFNLDLKDIESRRCALKTVMRKGYCLRLGTYTAEALIQNHEKNMINMSAEIENLKMKSIILTQERRKLKALLRTRSGKSNALQEVEIQEGKILCNEALEKIAELNQKIYKLKSLAIKAQKACNACKLQLSASTEKGDRLAKETKQRIDLCALLKTTKKEAHKKVNDEMNMHAEVLNAAEIYRVPTVSDFIDSVLERKILDRKIKMQNRKLSLAKKLATITRQKRCHCFIPGFPPF</sequence>
<evidence type="ECO:0000256" key="1">
    <source>
        <dbReference type="SAM" id="Coils"/>
    </source>
</evidence>
<organism evidence="2 3">
    <name type="scientific">Trichobilharzia regenti</name>
    <name type="common">Nasal bird schistosome</name>
    <dbReference type="NCBI Taxonomy" id="157069"/>
    <lineage>
        <taxon>Eukaryota</taxon>
        <taxon>Metazoa</taxon>
        <taxon>Spiralia</taxon>
        <taxon>Lophotrochozoa</taxon>
        <taxon>Platyhelminthes</taxon>
        <taxon>Trematoda</taxon>
        <taxon>Digenea</taxon>
        <taxon>Strigeidida</taxon>
        <taxon>Schistosomatoidea</taxon>
        <taxon>Schistosomatidae</taxon>
        <taxon>Trichobilharzia</taxon>
    </lineage>
</organism>
<dbReference type="Proteomes" id="UP000050795">
    <property type="component" value="Unassembled WGS sequence"/>
</dbReference>
<name>A0AA85J3V4_TRIRE</name>
<evidence type="ECO:0000313" key="2">
    <source>
        <dbReference type="Proteomes" id="UP000050795"/>
    </source>
</evidence>
<evidence type="ECO:0000313" key="3">
    <source>
        <dbReference type="WBParaSite" id="TREG1_12700.1"/>
    </source>
</evidence>
<dbReference type="AlphaFoldDB" id="A0AA85J3V4"/>
<protein>
    <recommendedName>
        <fullName evidence="4">DUF4201 domain-containing protein</fullName>
    </recommendedName>
</protein>
<keyword evidence="2" id="KW-1185">Reference proteome</keyword>
<feature type="coiled-coil region" evidence="1">
    <location>
        <begin position="192"/>
        <end position="219"/>
    </location>
</feature>
<dbReference type="WBParaSite" id="TREG1_12700.1">
    <property type="protein sequence ID" value="TREG1_12700.1"/>
    <property type="gene ID" value="TREG1_12700"/>
</dbReference>
<reference evidence="3" key="2">
    <citation type="submission" date="2023-11" db="UniProtKB">
        <authorList>
            <consortium name="WormBaseParasite"/>
        </authorList>
    </citation>
    <scope>IDENTIFICATION</scope>
</reference>
<keyword evidence="1" id="KW-0175">Coiled coil</keyword>
<reference evidence="2" key="1">
    <citation type="submission" date="2022-06" db="EMBL/GenBank/DDBJ databases">
        <authorList>
            <person name="Berger JAMES D."/>
            <person name="Berger JAMES D."/>
        </authorList>
    </citation>
    <scope>NUCLEOTIDE SEQUENCE [LARGE SCALE GENOMIC DNA]</scope>
</reference>
<accession>A0AA85J3V4</accession>